<reference evidence="1" key="1">
    <citation type="submission" date="2022-11" db="EMBL/GenBank/DDBJ databases">
        <title>Genome Sequence of Boeremia exigua.</title>
        <authorList>
            <person name="Buettner E."/>
        </authorList>
    </citation>
    <scope>NUCLEOTIDE SEQUENCE</scope>
    <source>
        <strain evidence="1">CU02</strain>
    </source>
</reference>
<protein>
    <submittedName>
        <fullName evidence="1">Uncharacterized protein</fullName>
    </submittedName>
</protein>
<evidence type="ECO:0000313" key="1">
    <source>
        <dbReference type="EMBL" id="KAJ8110643.1"/>
    </source>
</evidence>
<organism evidence="1 2">
    <name type="scientific">Boeremia exigua</name>
    <dbReference type="NCBI Taxonomy" id="749465"/>
    <lineage>
        <taxon>Eukaryota</taxon>
        <taxon>Fungi</taxon>
        <taxon>Dikarya</taxon>
        <taxon>Ascomycota</taxon>
        <taxon>Pezizomycotina</taxon>
        <taxon>Dothideomycetes</taxon>
        <taxon>Pleosporomycetidae</taxon>
        <taxon>Pleosporales</taxon>
        <taxon>Pleosporineae</taxon>
        <taxon>Didymellaceae</taxon>
        <taxon>Boeremia</taxon>
    </lineage>
</organism>
<sequence>MRSEVSRKSQSLIGAKSFTSSEIVAELAFGVDCQRLQLLLMLPGANHGLSSQFQEHDVGGDVFVDELDREATPRDIQLIQQCLYEARACSISSGLAMPSQLIVDPMGSSPFAVQVEKKLPFSFELGDLLHFPYQGSQHILKATDPVRLMAAMIPLRRASNVRVYHGDKRCSAVVTRRRSLVLQLHQKAALTKPKKNGSERKRASDTPTSGCRQSKRLKGEKVPVMTDESAPNKPSGSAYLNPITPKPSLLQEHIQSVRGKATSHQDMGNGEPAPKQAPEKPSKTAC</sequence>
<accession>A0ACC2I689</accession>
<proteinExistence type="predicted"/>
<dbReference type="EMBL" id="JAPHNI010000479">
    <property type="protein sequence ID" value="KAJ8110643.1"/>
    <property type="molecule type" value="Genomic_DNA"/>
</dbReference>
<gene>
    <name evidence="1" type="ORF">OPT61_g6565</name>
</gene>
<name>A0ACC2I689_9PLEO</name>
<keyword evidence="2" id="KW-1185">Reference proteome</keyword>
<evidence type="ECO:0000313" key="2">
    <source>
        <dbReference type="Proteomes" id="UP001153331"/>
    </source>
</evidence>
<comment type="caution">
    <text evidence="1">The sequence shown here is derived from an EMBL/GenBank/DDBJ whole genome shotgun (WGS) entry which is preliminary data.</text>
</comment>
<dbReference type="Proteomes" id="UP001153331">
    <property type="component" value="Unassembled WGS sequence"/>
</dbReference>